<keyword evidence="10 16" id="KW-0675">Receptor</keyword>
<dbReference type="GO" id="GO:0009279">
    <property type="term" value="C:cell outer membrane"/>
    <property type="evidence" value="ECO:0007669"/>
    <property type="project" value="UniProtKB-SubCell"/>
</dbReference>
<feature type="domain" description="TonB-dependent receptor plug" evidence="15">
    <location>
        <begin position="62"/>
        <end position="160"/>
    </location>
</feature>
<evidence type="ECO:0000313" key="17">
    <source>
        <dbReference type="Proteomes" id="UP001160519"/>
    </source>
</evidence>
<dbReference type="FunFam" id="2.170.130.10:FF:000001">
    <property type="entry name" value="Catecholate siderophore TonB-dependent receptor"/>
    <property type="match status" value="1"/>
</dbReference>
<dbReference type="PROSITE" id="PS52016">
    <property type="entry name" value="TONB_DEPENDENT_REC_3"/>
    <property type="match status" value="1"/>
</dbReference>
<evidence type="ECO:0000313" key="16">
    <source>
        <dbReference type="EMBL" id="MDI1232301.1"/>
    </source>
</evidence>
<keyword evidence="4 12" id="KW-1134">Transmembrane beta strand</keyword>
<comment type="caution">
    <text evidence="16">The sequence shown here is derived from an EMBL/GenBank/DDBJ whole genome shotgun (WGS) entry which is preliminary data.</text>
</comment>
<dbReference type="PANTHER" id="PTHR32552">
    <property type="entry name" value="FERRICHROME IRON RECEPTOR-RELATED"/>
    <property type="match status" value="1"/>
</dbReference>
<evidence type="ECO:0000259" key="14">
    <source>
        <dbReference type="Pfam" id="PF00593"/>
    </source>
</evidence>
<evidence type="ECO:0000256" key="11">
    <source>
        <dbReference type="ARBA" id="ARBA00023237"/>
    </source>
</evidence>
<keyword evidence="8 13" id="KW-0798">TonB box</keyword>
<dbReference type="Pfam" id="PF00593">
    <property type="entry name" value="TonB_dep_Rec_b-barrel"/>
    <property type="match status" value="1"/>
</dbReference>
<dbReference type="AlphaFoldDB" id="A0AA43TLI9"/>
<comment type="similarity">
    <text evidence="2 12 13">Belongs to the TonB-dependent receptor family.</text>
</comment>
<proteinExistence type="inferred from homology"/>
<dbReference type="InterPro" id="IPR000531">
    <property type="entry name" value="Beta-barrel_TonB"/>
</dbReference>
<keyword evidence="9 12" id="KW-0472">Membrane</keyword>
<dbReference type="Pfam" id="PF07715">
    <property type="entry name" value="Plug"/>
    <property type="match status" value="1"/>
</dbReference>
<dbReference type="SUPFAM" id="SSF56935">
    <property type="entry name" value="Porins"/>
    <property type="match status" value="1"/>
</dbReference>
<evidence type="ECO:0000256" key="5">
    <source>
        <dbReference type="ARBA" id="ARBA00022692"/>
    </source>
</evidence>
<evidence type="ECO:0000256" key="3">
    <source>
        <dbReference type="ARBA" id="ARBA00022448"/>
    </source>
</evidence>
<evidence type="ECO:0000256" key="1">
    <source>
        <dbReference type="ARBA" id="ARBA00004571"/>
    </source>
</evidence>
<keyword evidence="7" id="KW-0406">Ion transport</keyword>
<dbReference type="NCBIfam" id="TIGR01783">
    <property type="entry name" value="TonB-siderophor"/>
    <property type="match status" value="1"/>
</dbReference>
<evidence type="ECO:0000256" key="8">
    <source>
        <dbReference type="ARBA" id="ARBA00023077"/>
    </source>
</evidence>
<dbReference type="Gene3D" id="2.40.170.20">
    <property type="entry name" value="TonB-dependent receptor, beta-barrel domain"/>
    <property type="match status" value="1"/>
</dbReference>
<evidence type="ECO:0000256" key="4">
    <source>
        <dbReference type="ARBA" id="ARBA00022452"/>
    </source>
</evidence>
<organism evidence="16 17">
    <name type="scientific">Candidatus Methylobacter titanis</name>
    <dbReference type="NCBI Taxonomy" id="3053457"/>
    <lineage>
        <taxon>Bacteria</taxon>
        <taxon>Pseudomonadati</taxon>
        <taxon>Pseudomonadota</taxon>
        <taxon>Gammaproteobacteria</taxon>
        <taxon>Methylococcales</taxon>
        <taxon>Methylococcaceae</taxon>
        <taxon>Methylobacter</taxon>
    </lineage>
</organism>
<gene>
    <name evidence="16" type="ORF">PSU93_14245</name>
</gene>
<evidence type="ECO:0000256" key="9">
    <source>
        <dbReference type="ARBA" id="ARBA00023136"/>
    </source>
</evidence>
<dbReference type="CDD" id="cd01347">
    <property type="entry name" value="ligand_gated_channel"/>
    <property type="match status" value="1"/>
</dbReference>
<dbReference type="InterPro" id="IPR037066">
    <property type="entry name" value="Plug_dom_sf"/>
</dbReference>
<reference evidence="16" key="1">
    <citation type="submission" date="2023-01" db="EMBL/GenBank/DDBJ databases">
        <title>Biogeochemical cycle of methane in antarctic sediments.</title>
        <authorList>
            <person name="Roldan D.M."/>
            <person name="Menes R.J."/>
        </authorList>
    </citation>
    <scope>NUCLEOTIDE SEQUENCE [LARGE SCALE GENOMIC DNA]</scope>
    <source>
        <strain evidence="16">K-2018 MAG008</strain>
    </source>
</reference>
<evidence type="ECO:0000256" key="12">
    <source>
        <dbReference type="PROSITE-ProRule" id="PRU01360"/>
    </source>
</evidence>
<evidence type="ECO:0000259" key="15">
    <source>
        <dbReference type="Pfam" id="PF07715"/>
    </source>
</evidence>
<dbReference type="PANTHER" id="PTHR32552:SF83">
    <property type="entry name" value="BLR3904 PROTEIN"/>
    <property type="match status" value="1"/>
</dbReference>
<dbReference type="GO" id="GO:0015891">
    <property type="term" value="P:siderophore transport"/>
    <property type="evidence" value="ECO:0007669"/>
    <property type="project" value="InterPro"/>
</dbReference>
<sequence length="713" mass="78378">MKNHKNRPLMLAIAAILNAPHTEGAEIVKQVLPEVKVKAAAEKEPAYKADTSSTGLKFETAIRDIPQSVSVVKEELVKSQNAFNLRDALKNVSGLTIAAGEGGRTGDSITLRGFSANSDTYLDGAKENGQYARDTFFLDRVEVLKGASSVLFGRGSTGGVINPIAKKPVMGKSFANADFTYGNYDFKRTTLDAGTKLTDNVAVRLNALYQDADSFRDYNYTNRWGIAPSIKVDFTKDTDLTLMLMHQEEDSVFDYGVPMIGGKPANVPVNQFYGFKDDLLQTYDTSVVTAIFNHRFNSDFSVRNTARYGNYDRTYRTLLFSGTPSGTGAAATIARSQALRESPQENYYNQTDFTFKKPLFGFNNTFLFGAEVGWEDYTFRSKNSTGVSRVSVYNPIGTSSVGLGRANDFSGVLATDRNTKTNTVAGYVLDQFEITPEWKLLAGGRYDVFQAKQDDNLLNSNDFERTDHQWNPRAGLVWQPKDWQAYYFSYGTSFNPSAETFSLATNTANLKPEQSQNLEVGAKIDLFDGRLSATGALFRLEKTNARTTDPTDPTRNILAGEQRTDGFELGLAGDLLPDWSLSATYAYLDAEVVKSNNSATGSVSGLSKSLEGKNSVNVPENSGVVWTSYNITPEWEVGGGVFMSGSRFTDAVNEVALPGYARLDATVAYHHKHFDIQANAFNLLDKVYYESGQTNTALPGVPLSGQLTLRLKY</sequence>
<dbReference type="InterPro" id="IPR036942">
    <property type="entry name" value="Beta-barrel_TonB_sf"/>
</dbReference>
<evidence type="ECO:0000256" key="2">
    <source>
        <dbReference type="ARBA" id="ARBA00009810"/>
    </source>
</evidence>
<keyword evidence="3 12" id="KW-0813">Transport</keyword>
<evidence type="ECO:0000256" key="7">
    <source>
        <dbReference type="ARBA" id="ARBA00023065"/>
    </source>
</evidence>
<dbReference type="GO" id="GO:0015344">
    <property type="term" value="F:siderophore uptake transmembrane transporter activity"/>
    <property type="evidence" value="ECO:0007669"/>
    <property type="project" value="TreeGrafter"/>
</dbReference>
<keyword evidence="11 12" id="KW-0998">Cell outer membrane</keyword>
<dbReference type="InterPro" id="IPR012910">
    <property type="entry name" value="Plug_dom"/>
</dbReference>
<evidence type="ECO:0000256" key="10">
    <source>
        <dbReference type="ARBA" id="ARBA00023170"/>
    </source>
</evidence>
<feature type="domain" description="TonB-dependent receptor-like beta-barrel" evidence="14">
    <location>
        <begin position="254"/>
        <end position="683"/>
    </location>
</feature>
<keyword evidence="5 12" id="KW-0812">Transmembrane</keyword>
<protein>
    <submittedName>
        <fullName evidence="16">TonB-dependent siderophore receptor</fullName>
    </submittedName>
</protein>
<dbReference type="Proteomes" id="UP001160519">
    <property type="component" value="Unassembled WGS sequence"/>
</dbReference>
<dbReference type="GO" id="GO:0038023">
    <property type="term" value="F:signaling receptor activity"/>
    <property type="evidence" value="ECO:0007669"/>
    <property type="project" value="InterPro"/>
</dbReference>
<dbReference type="InterPro" id="IPR010105">
    <property type="entry name" value="TonB_sidphr_rcpt"/>
</dbReference>
<name>A0AA43TLI9_9GAMM</name>
<dbReference type="EMBL" id="JAQSDF010000074">
    <property type="protein sequence ID" value="MDI1232301.1"/>
    <property type="molecule type" value="Genomic_DNA"/>
</dbReference>
<dbReference type="InterPro" id="IPR039426">
    <property type="entry name" value="TonB-dep_rcpt-like"/>
</dbReference>
<evidence type="ECO:0000256" key="13">
    <source>
        <dbReference type="RuleBase" id="RU003357"/>
    </source>
</evidence>
<comment type="subcellular location">
    <subcellularLocation>
        <location evidence="1 12">Cell outer membrane</location>
        <topology evidence="1 12">Multi-pass membrane protein</topology>
    </subcellularLocation>
</comment>
<keyword evidence="17" id="KW-1185">Reference proteome</keyword>
<keyword evidence="6" id="KW-0732">Signal</keyword>
<evidence type="ECO:0000256" key="6">
    <source>
        <dbReference type="ARBA" id="ARBA00022729"/>
    </source>
</evidence>
<accession>A0AA43TLI9</accession>
<dbReference type="Gene3D" id="2.170.130.10">
    <property type="entry name" value="TonB-dependent receptor, plug domain"/>
    <property type="match status" value="1"/>
</dbReference>